<evidence type="ECO:0000313" key="2">
    <source>
        <dbReference type="WBParaSite" id="ACAC_0001434201-mRNA-1"/>
    </source>
</evidence>
<dbReference type="Proteomes" id="UP000035642">
    <property type="component" value="Unassembled WGS sequence"/>
</dbReference>
<dbReference type="AlphaFoldDB" id="A0A0K0DRF3"/>
<sequence>MKDELSSMFCHAQFEVNIVVKWYQEQSMLIVLVRCGLVVKVYGSHPYGPGSIPGNGILFCLDEGRTALNILSCLI</sequence>
<organism evidence="1 2">
    <name type="scientific">Angiostrongylus cantonensis</name>
    <name type="common">Rat lungworm</name>
    <dbReference type="NCBI Taxonomy" id="6313"/>
    <lineage>
        <taxon>Eukaryota</taxon>
        <taxon>Metazoa</taxon>
        <taxon>Ecdysozoa</taxon>
        <taxon>Nematoda</taxon>
        <taxon>Chromadorea</taxon>
        <taxon>Rhabditida</taxon>
        <taxon>Rhabditina</taxon>
        <taxon>Rhabditomorpha</taxon>
        <taxon>Strongyloidea</taxon>
        <taxon>Metastrongylidae</taxon>
        <taxon>Angiostrongylus</taxon>
    </lineage>
</organism>
<keyword evidence="1" id="KW-1185">Reference proteome</keyword>
<reference evidence="1" key="1">
    <citation type="submission" date="2012-09" db="EMBL/GenBank/DDBJ databases">
        <authorList>
            <person name="Martin A.A."/>
        </authorList>
    </citation>
    <scope>NUCLEOTIDE SEQUENCE</scope>
</reference>
<name>A0A0K0DRF3_ANGCA</name>
<protein>
    <submittedName>
        <fullName evidence="2">Uncharacterized protein</fullName>
    </submittedName>
</protein>
<dbReference type="WBParaSite" id="ACAC_0001434201-mRNA-1">
    <property type="protein sequence ID" value="ACAC_0001434201-mRNA-1"/>
    <property type="gene ID" value="ACAC_0001434201"/>
</dbReference>
<reference evidence="2" key="2">
    <citation type="submission" date="2017-02" db="UniProtKB">
        <authorList>
            <consortium name="WormBaseParasite"/>
        </authorList>
    </citation>
    <scope>IDENTIFICATION</scope>
</reference>
<accession>A0A0K0DRF3</accession>
<proteinExistence type="predicted"/>
<evidence type="ECO:0000313" key="1">
    <source>
        <dbReference type="Proteomes" id="UP000035642"/>
    </source>
</evidence>